<accession>A0AAJ7CGT1</accession>
<feature type="chain" id="PRO_5042317256" description="Carboxylic ester hydrolase" evidence="6">
    <location>
        <begin position="25"/>
        <end position="564"/>
    </location>
</feature>
<dbReference type="PANTHER" id="PTHR43142:SF1">
    <property type="entry name" value="CARBOXYLIC ESTER HYDROLASE"/>
    <property type="match status" value="1"/>
</dbReference>
<dbReference type="InterPro" id="IPR002018">
    <property type="entry name" value="CarbesteraseB"/>
</dbReference>
<dbReference type="GO" id="GO:0052689">
    <property type="term" value="F:carboxylic ester hydrolase activity"/>
    <property type="evidence" value="ECO:0007669"/>
    <property type="project" value="UniProtKB-KW"/>
</dbReference>
<dbReference type="InterPro" id="IPR029058">
    <property type="entry name" value="AB_hydrolase_fold"/>
</dbReference>
<feature type="domain" description="Carboxylesterase type B" evidence="7">
    <location>
        <begin position="31"/>
        <end position="548"/>
    </location>
</feature>
<keyword evidence="5" id="KW-0325">Glycoprotein</keyword>
<dbReference type="PROSITE" id="PS00941">
    <property type="entry name" value="CARBOXYLESTERASE_B_2"/>
    <property type="match status" value="1"/>
</dbReference>
<dbReference type="InterPro" id="IPR019826">
    <property type="entry name" value="Carboxylesterase_B_AS"/>
</dbReference>
<evidence type="ECO:0000256" key="3">
    <source>
        <dbReference type="ARBA" id="ARBA00022801"/>
    </source>
</evidence>
<reference evidence="9" key="1">
    <citation type="submission" date="2025-08" db="UniProtKB">
        <authorList>
            <consortium name="RefSeq"/>
        </authorList>
    </citation>
    <scope>IDENTIFICATION</scope>
</reference>
<evidence type="ECO:0000313" key="9">
    <source>
        <dbReference type="RefSeq" id="XP_015610216.1"/>
    </source>
</evidence>
<sequence>MKNRGMELVVAIFGLALLAQNANGADSTTVEVTILKGTLQGLETQTVLNGVTMYSFKGVRYAAPATGTRRFSVAEEVEAWDGVYDATQHGSRCTQICVPSLSSIIGSDDCLFLNVYTPNLDDWASLPVMIWFHGGDFNFGSGNSDIYGPDYLVENDVVLVTVNYRLGPMGFLSTRDAAAPGNVGLKDQVAAMRWVQDNIAFFGGDPSLVTIFGNSAGAGAVQYHMISPLSRGLFSRAIAESGPILSTWAISYNSTAYSFALGKLLGIHTTDSTELVNGLLEVDSESIVATAIRLASDKDNMAGLNFIFRPTVEVDVGQDIFLPADPWVLLKNGQINDVPFMMGTNLNESITAVNDVSKAAFFNNNFDAFLPFDLNLTDSRTISDIVTKVKDFYFGGHGVTDDDSLSYIELRDDLDYTHGTEMSLRIMAYYMDSPIYRYLFAYDGGLGFFRKIFGISLTSGVSHADEVAYLFYQAAFGVTPAAGSTDEKMVYAMTRMWTDFAKYGDPTPELSTNVTTAWEDMTTKGNFLNIDSTSTMSSKVFNERVQFWVSIYKNILGDFACLFD</sequence>
<comment type="similarity">
    <text evidence="1 6">Belongs to the type-B carboxylesterase/lipase family.</text>
</comment>
<evidence type="ECO:0000259" key="7">
    <source>
        <dbReference type="Pfam" id="PF00135"/>
    </source>
</evidence>
<dbReference type="PROSITE" id="PS00122">
    <property type="entry name" value="CARBOXYLESTERASE_B_1"/>
    <property type="match status" value="1"/>
</dbReference>
<organism evidence="8 9">
    <name type="scientific">Cephus cinctus</name>
    <name type="common">Wheat stem sawfly</name>
    <dbReference type="NCBI Taxonomy" id="211228"/>
    <lineage>
        <taxon>Eukaryota</taxon>
        <taxon>Metazoa</taxon>
        <taxon>Ecdysozoa</taxon>
        <taxon>Arthropoda</taxon>
        <taxon>Hexapoda</taxon>
        <taxon>Insecta</taxon>
        <taxon>Pterygota</taxon>
        <taxon>Neoptera</taxon>
        <taxon>Endopterygota</taxon>
        <taxon>Hymenoptera</taxon>
        <taxon>Cephoidea</taxon>
        <taxon>Cephidae</taxon>
        <taxon>Cephus</taxon>
    </lineage>
</organism>
<dbReference type="EC" id="3.1.1.-" evidence="6"/>
<keyword evidence="6" id="KW-0732">Signal</keyword>
<name>A0AAJ7CGT1_CEPCN</name>
<dbReference type="Pfam" id="PF00135">
    <property type="entry name" value="COesterase"/>
    <property type="match status" value="1"/>
</dbReference>
<evidence type="ECO:0000256" key="5">
    <source>
        <dbReference type="ARBA" id="ARBA00023180"/>
    </source>
</evidence>
<evidence type="ECO:0000256" key="4">
    <source>
        <dbReference type="ARBA" id="ARBA00023157"/>
    </source>
</evidence>
<dbReference type="SUPFAM" id="SSF53474">
    <property type="entry name" value="alpha/beta-Hydrolases"/>
    <property type="match status" value="1"/>
</dbReference>
<dbReference type="AlphaFoldDB" id="A0AAJ7CGT1"/>
<dbReference type="InterPro" id="IPR019819">
    <property type="entry name" value="Carboxylesterase_B_CS"/>
</dbReference>
<proteinExistence type="inferred from homology"/>
<keyword evidence="3 6" id="KW-0378">Hydrolase</keyword>
<dbReference type="KEGG" id="ccin:107275015"/>
<protein>
    <recommendedName>
        <fullName evidence="6">Carboxylic ester hydrolase</fullName>
        <ecNumber evidence="6">3.1.1.-</ecNumber>
    </recommendedName>
</protein>
<evidence type="ECO:0000313" key="8">
    <source>
        <dbReference type="Proteomes" id="UP000694920"/>
    </source>
</evidence>
<dbReference type="GeneID" id="107275015"/>
<keyword evidence="4" id="KW-1015">Disulfide bond</keyword>
<gene>
    <name evidence="9" type="primary">LOC107275015</name>
</gene>
<evidence type="ECO:0000256" key="2">
    <source>
        <dbReference type="ARBA" id="ARBA00022487"/>
    </source>
</evidence>
<feature type="signal peptide" evidence="6">
    <location>
        <begin position="1"/>
        <end position="24"/>
    </location>
</feature>
<dbReference type="PANTHER" id="PTHR43142">
    <property type="entry name" value="CARBOXYLIC ESTER HYDROLASE"/>
    <property type="match status" value="1"/>
</dbReference>
<evidence type="ECO:0000256" key="1">
    <source>
        <dbReference type="ARBA" id="ARBA00005964"/>
    </source>
</evidence>
<keyword evidence="2" id="KW-0719">Serine esterase</keyword>
<dbReference type="Proteomes" id="UP000694920">
    <property type="component" value="Unplaced"/>
</dbReference>
<dbReference type="RefSeq" id="XP_015610216.1">
    <property type="nucleotide sequence ID" value="XM_015754730.2"/>
</dbReference>
<evidence type="ECO:0000256" key="6">
    <source>
        <dbReference type="RuleBase" id="RU361235"/>
    </source>
</evidence>
<keyword evidence="8" id="KW-1185">Reference proteome</keyword>
<dbReference type="Gene3D" id="3.40.50.1820">
    <property type="entry name" value="alpha/beta hydrolase"/>
    <property type="match status" value="1"/>
</dbReference>